<dbReference type="EMBL" id="KN431651">
    <property type="protein sequence ID" value="KHG25211.1"/>
    <property type="molecule type" value="Genomic_DNA"/>
</dbReference>
<feature type="region of interest" description="Disordered" evidence="1">
    <location>
        <begin position="1"/>
        <end position="60"/>
    </location>
</feature>
<dbReference type="Proteomes" id="UP000032142">
    <property type="component" value="Unassembled WGS sequence"/>
</dbReference>
<reference evidence="3" key="1">
    <citation type="submission" date="2014-09" db="EMBL/GenBank/DDBJ databases">
        <authorList>
            <person name="Mudge J."/>
            <person name="Ramaraj T."/>
            <person name="Lindquist I.E."/>
            <person name="Bharti A.K."/>
            <person name="Sundararajan A."/>
            <person name="Cameron C.T."/>
            <person name="Woodward J.E."/>
            <person name="May G.D."/>
            <person name="Brubaker C."/>
            <person name="Broadhvest J."/>
            <person name="Wilkins T.A."/>
        </authorList>
    </citation>
    <scope>NUCLEOTIDE SEQUENCE</scope>
    <source>
        <strain evidence="3">cv. AKA8401</strain>
    </source>
</reference>
<sequence length="60" mass="6972">MPTFGSNIAKQAKSHGYVYKPKHDHSRVISNSKTHYQNTYQYDHNLNMPHDQTKSSKVPK</sequence>
<protein>
    <submittedName>
        <fullName evidence="2">tRNA uridine 5-carboxymethylaminomethyl modification enzyme MnmG</fullName>
    </submittedName>
</protein>
<name>A0A0B0PP71_GOSAR</name>
<keyword evidence="3" id="KW-1185">Reference proteome</keyword>
<evidence type="ECO:0000313" key="2">
    <source>
        <dbReference type="EMBL" id="KHG25211.1"/>
    </source>
</evidence>
<gene>
    <name evidence="2" type="ORF">F383_10366</name>
</gene>
<proteinExistence type="predicted"/>
<dbReference type="AlphaFoldDB" id="A0A0B0PP71"/>
<accession>A0A0B0PP71</accession>
<feature type="compositionally biased region" description="Polar residues" evidence="1">
    <location>
        <begin position="28"/>
        <end position="44"/>
    </location>
</feature>
<organism evidence="2 3">
    <name type="scientific">Gossypium arboreum</name>
    <name type="common">Tree cotton</name>
    <name type="synonym">Gossypium nanking</name>
    <dbReference type="NCBI Taxonomy" id="29729"/>
    <lineage>
        <taxon>Eukaryota</taxon>
        <taxon>Viridiplantae</taxon>
        <taxon>Streptophyta</taxon>
        <taxon>Embryophyta</taxon>
        <taxon>Tracheophyta</taxon>
        <taxon>Spermatophyta</taxon>
        <taxon>Magnoliopsida</taxon>
        <taxon>eudicotyledons</taxon>
        <taxon>Gunneridae</taxon>
        <taxon>Pentapetalae</taxon>
        <taxon>rosids</taxon>
        <taxon>malvids</taxon>
        <taxon>Malvales</taxon>
        <taxon>Malvaceae</taxon>
        <taxon>Malvoideae</taxon>
        <taxon>Gossypium</taxon>
    </lineage>
</organism>
<evidence type="ECO:0000256" key="1">
    <source>
        <dbReference type="SAM" id="MobiDB-lite"/>
    </source>
</evidence>
<evidence type="ECO:0000313" key="3">
    <source>
        <dbReference type="Proteomes" id="UP000032142"/>
    </source>
</evidence>